<sequence length="239" mass="27108">MKWSQKESIGSFSSNQEGSGSDKEGSRSLSLSGSDEEGSRSLSHSGSDDEGCLDHPQERQKVEMLPGIPEEWVDGWEGGWEDLTAEAMRNVEPYTEDELRAICASLNKFEQNRRCVVPYVDPKVWDKYVKEVEESEGFDVFTNPGPTLGYRPITTYKRDKELEKELIGLAKQALTEKLPCYEFVEIEWVTGHRCAGWMYNITFRARGADFPEGRSFQARVYAGIAVVRVEFCRPKVVNT</sequence>
<evidence type="ECO:0000256" key="1">
    <source>
        <dbReference type="SAM" id="MobiDB-lite"/>
    </source>
</evidence>
<reference evidence="3" key="1">
    <citation type="journal article" date="2014" name="Science">
        <title>The coffee genome provides insight into the convergent evolution of caffeine biosynthesis.</title>
        <authorList>
            <person name="Denoeud F."/>
            <person name="Carretero-Paulet L."/>
            <person name="Dereeper A."/>
            <person name="Droc G."/>
            <person name="Guyot R."/>
            <person name="Pietrella M."/>
            <person name="Zheng C."/>
            <person name="Alberti A."/>
            <person name="Anthony F."/>
            <person name="Aprea G."/>
            <person name="Aury J.M."/>
            <person name="Bento P."/>
            <person name="Bernard M."/>
            <person name="Bocs S."/>
            <person name="Campa C."/>
            <person name="Cenci A."/>
            <person name="Combes M.C."/>
            <person name="Crouzillat D."/>
            <person name="Da Silva C."/>
            <person name="Daddiego L."/>
            <person name="De Bellis F."/>
            <person name="Dussert S."/>
            <person name="Garsmeur O."/>
            <person name="Gayraud T."/>
            <person name="Guignon V."/>
            <person name="Jahn K."/>
            <person name="Jamilloux V."/>
            <person name="Joet T."/>
            <person name="Labadie K."/>
            <person name="Lan T."/>
            <person name="Leclercq J."/>
            <person name="Lepelley M."/>
            <person name="Leroy T."/>
            <person name="Li L.T."/>
            <person name="Librado P."/>
            <person name="Lopez L."/>
            <person name="Munoz A."/>
            <person name="Noel B."/>
            <person name="Pallavicini A."/>
            <person name="Perrotta G."/>
            <person name="Poncet V."/>
            <person name="Pot D."/>
            <person name="Priyono X."/>
            <person name="Rigoreau M."/>
            <person name="Rouard M."/>
            <person name="Rozas J."/>
            <person name="Tranchant-Dubreuil C."/>
            <person name="VanBuren R."/>
            <person name="Zhang Q."/>
            <person name="Andrade A.C."/>
            <person name="Argout X."/>
            <person name="Bertrand B."/>
            <person name="de Kochko A."/>
            <person name="Graziosi G."/>
            <person name="Henry R.J."/>
            <person name="Jayarama X."/>
            <person name="Ming R."/>
            <person name="Nagai C."/>
            <person name="Rounsley S."/>
            <person name="Sankoff D."/>
            <person name="Giuliano G."/>
            <person name="Albert V.A."/>
            <person name="Wincker P."/>
            <person name="Lashermes P."/>
        </authorList>
    </citation>
    <scope>NUCLEOTIDE SEQUENCE [LARGE SCALE GENOMIC DNA]</scope>
    <source>
        <strain evidence="3">cv. DH200-94</strain>
    </source>
</reference>
<dbReference type="PANTHER" id="PTHR31260">
    <property type="entry name" value="CYSTATIN/MONELLIN SUPERFAMILY PROTEIN"/>
    <property type="match status" value="1"/>
</dbReference>
<protein>
    <recommendedName>
        <fullName evidence="4">Cystatin domain-containing protein</fullName>
    </recommendedName>
</protein>
<organism evidence="2 3">
    <name type="scientific">Coffea canephora</name>
    <name type="common">Robusta coffee</name>
    <dbReference type="NCBI Taxonomy" id="49390"/>
    <lineage>
        <taxon>Eukaryota</taxon>
        <taxon>Viridiplantae</taxon>
        <taxon>Streptophyta</taxon>
        <taxon>Embryophyta</taxon>
        <taxon>Tracheophyta</taxon>
        <taxon>Spermatophyta</taxon>
        <taxon>Magnoliopsida</taxon>
        <taxon>eudicotyledons</taxon>
        <taxon>Gunneridae</taxon>
        <taxon>Pentapetalae</taxon>
        <taxon>asterids</taxon>
        <taxon>lamiids</taxon>
        <taxon>Gentianales</taxon>
        <taxon>Rubiaceae</taxon>
        <taxon>Ixoroideae</taxon>
        <taxon>Gardenieae complex</taxon>
        <taxon>Bertiereae - Coffeeae clade</taxon>
        <taxon>Coffeeae</taxon>
        <taxon>Coffea</taxon>
    </lineage>
</organism>
<dbReference type="InParanoid" id="A0A068V4X0"/>
<evidence type="ECO:0000313" key="2">
    <source>
        <dbReference type="EMBL" id="CDP14928.1"/>
    </source>
</evidence>
<feature type="compositionally biased region" description="Polar residues" evidence="1">
    <location>
        <begin position="1"/>
        <end position="19"/>
    </location>
</feature>
<dbReference type="AlphaFoldDB" id="A0A068V4X0"/>
<dbReference type="EMBL" id="HG739176">
    <property type="protein sequence ID" value="CDP14928.1"/>
    <property type="molecule type" value="Genomic_DNA"/>
</dbReference>
<dbReference type="InterPro" id="IPR006462">
    <property type="entry name" value="MS5"/>
</dbReference>
<evidence type="ECO:0008006" key="4">
    <source>
        <dbReference type="Google" id="ProtNLM"/>
    </source>
</evidence>
<dbReference type="Proteomes" id="UP000295252">
    <property type="component" value="Chromosome VI"/>
</dbReference>
<dbReference type="PANTHER" id="PTHR31260:SF28">
    <property type="entry name" value="CYSTATIN DOMAIN PROTEIN"/>
    <property type="match status" value="1"/>
</dbReference>
<proteinExistence type="predicted"/>
<keyword evidence="3" id="KW-1185">Reference proteome</keyword>
<feature type="region of interest" description="Disordered" evidence="1">
    <location>
        <begin position="1"/>
        <end position="54"/>
    </location>
</feature>
<name>A0A068V4X0_COFCA</name>
<dbReference type="Gramene" id="CDP14928">
    <property type="protein sequence ID" value="CDP14928"/>
    <property type="gene ID" value="GSCOC_T00042423001"/>
</dbReference>
<evidence type="ECO:0000313" key="3">
    <source>
        <dbReference type="Proteomes" id="UP000295252"/>
    </source>
</evidence>
<accession>A0A068V4X0</accession>
<gene>
    <name evidence="2" type="ORF">GSCOC_T00042423001</name>
</gene>